<organism evidence="2 3">
    <name type="scientific">Cichlidogyrus casuarinus</name>
    <dbReference type="NCBI Taxonomy" id="1844966"/>
    <lineage>
        <taxon>Eukaryota</taxon>
        <taxon>Metazoa</taxon>
        <taxon>Spiralia</taxon>
        <taxon>Lophotrochozoa</taxon>
        <taxon>Platyhelminthes</taxon>
        <taxon>Monogenea</taxon>
        <taxon>Monopisthocotylea</taxon>
        <taxon>Dactylogyridea</taxon>
        <taxon>Ancyrocephalidae</taxon>
        <taxon>Cichlidogyrus</taxon>
    </lineage>
</organism>
<dbReference type="EMBL" id="JBJKFK010001624">
    <property type="protein sequence ID" value="KAL3312621.1"/>
    <property type="molecule type" value="Genomic_DNA"/>
</dbReference>
<feature type="region of interest" description="Disordered" evidence="1">
    <location>
        <begin position="1"/>
        <end position="30"/>
    </location>
</feature>
<protein>
    <submittedName>
        <fullName evidence="2">Uncharacterized protein</fullName>
    </submittedName>
</protein>
<evidence type="ECO:0000313" key="2">
    <source>
        <dbReference type="EMBL" id="KAL3312621.1"/>
    </source>
</evidence>
<sequence>MDKDLDRPIHTPDPTTDDHPYYGNCPSNNQEDTVTVGEADIIKNLTECRHSDLRVRPCDGHCPGILSVRANYRVLQILGLQQADETLRISGWFTIVSFPTIKLPMQANVEK</sequence>
<feature type="compositionally biased region" description="Basic and acidic residues" evidence="1">
    <location>
        <begin position="1"/>
        <end position="20"/>
    </location>
</feature>
<comment type="caution">
    <text evidence="2">The sequence shown here is derived from an EMBL/GenBank/DDBJ whole genome shotgun (WGS) entry which is preliminary data.</text>
</comment>
<proteinExistence type="predicted"/>
<gene>
    <name evidence="2" type="ORF">Ciccas_008785</name>
</gene>
<reference evidence="2 3" key="1">
    <citation type="submission" date="2024-11" db="EMBL/GenBank/DDBJ databases">
        <title>Adaptive evolution of stress response genes in parasites aligns with host niche diversity.</title>
        <authorList>
            <person name="Hahn C."/>
            <person name="Resl P."/>
        </authorList>
    </citation>
    <scope>NUCLEOTIDE SEQUENCE [LARGE SCALE GENOMIC DNA]</scope>
    <source>
        <strain evidence="2">EGGRZ-B1_66</strain>
        <tissue evidence="2">Body</tissue>
    </source>
</reference>
<dbReference type="Proteomes" id="UP001626550">
    <property type="component" value="Unassembled WGS sequence"/>
</dbReference>
<keyword evidence="3" id="KW-1185">Reference proteome</keyword>
<accession>A0ABD2Q382</accession>
<dbReference type="AlphaFoldDB" id="A0ABD2Q382"/>
<name>A0ABD2Q382_9PLAT</name>
<evidence type="ECO:0000256" key="1">
    <source>
        <dbReference type="SAM" id="MobiDB-lite"/>
    </source>
</evidence>
<evidence type="ECO:0000313" key="3">
    <source>
        <dbReference type="Proteomes" id="UP001626550"/>
    </source>
</evidence>